<keyword evidence="7" id="KW-0449">Lipoprotein</keyword>
<dbReference type="AlphaFoldDB" id="A0A1H7HUA6"/>
<proteinExistence type="predicted"/>
<feature type="chain" id="PRO_5010307538" evidence="6">
    <location>
        <begin position="19"/>
        <end position="196"/>
    </location>
</feature>
<dbReference type="EMBL" id="FOAS01000003">
    <property type="protein sequence ID" value="SEK52650.1"/>
    <property type="molecule type" value="Genomic_DNA"/>
</dbReference>
<evidence type="ECO:0000313" key="7">
    <source>
        <dbReference type="EMBL" id="SEK52650.1"/>
    </source>
</evidence>
<gene>
    <name evidence="7" type="ORF">SAMN05216214_10363</name>
</gene>
<evidence type="ECO:0000256" key="3">
    <source>
        <dbReference type="ARBA" id="ARBA00022729"/>
    </source>
</evidence>
<dbReference type="CDD" id="cd16325">
    <property type="entry name" value="LolA"/>
    <property type="match status" value="1"/>
</dbReference>
<evidence type="ECO:0000256" key="2">
    <source>
        <dbReference type="ARBA" id="ARBA00022448"/>
    </source>
</evidence>
<dbReference type="InterPro" id="IPR029046">
    <property type="entry name" value="LolA/LolB/LppX"/>
</dbReference>
<comment type="subunit">
    <text evidence="1">Monomer.</text>
</comment>
<dbReference type="InterPro" id="IPR004564">
    <property type="entry name" value="OM_lipoprot_carrier_LolA-like"/>
</dbReference>
<organism evidence="7 8">
    <name type="scientific">Atopomonas hussainii</name>
    <dbReference type="NCBI Taxonomy" id="1429083"/>
    <lineage>
        <taxon>Bacteria</taxon>
        <taxon>Pseudomonadati</taxon>
        <taxon>Pseudomonadota</taxon>
        <taxon>Gammaproteobacteria</taxon>
        <taxon>Pseudomonadales</taxon>
        <taxon>Pseudomonadaceae</taxon>
        <taxon>Atopomonas</taxon>
    </lineage>
</organism>
<name>A0A1H7HUA6_9GAMM</name>
<keyword evidence="8" id="KW-1185">Reference proteome</keyword>
<feature type="region of interest" description="Disordered" evidence="5">
    <location>
        <begin position="177"/>
        <end position="196"/>
    </location>
</feature>
<evidence type="ECO:0000256" key="1">
    <source>
        <dbReference type="ARBA" id="ARBA00011245"/>
    </source>
</evidence>
<evidence type="ECO:0000256" key="4">
    <source>
        <dbReference type="ARBA" id="ARBA00022927"/>
    </source>
</evidence>
<evidence type="ECO:0000313" key="8">
    <source>
        <dbReference type="Proteomes" id="UP000185766"/>
    </source>
</evidence>
<dbReference type="Proteomes" id="UP000185766">
    <property type="component" value="Unassembled WGS sequence"/>
</dbReference>
<reference evidence="7 8" key="1">
    <citation type="submission" date="2016-10" db="EMBL/GenBank/DDBJ databases">
        <authorList>
            <person name="de Groot N.N."/>
        </authorList>
    </citation>
    <scope>NUCLEOTIDE SEQUENCE [LARGE SCALE GENOMIC DNA]</scope>
    <source>
        <strain evidence="7 8">JCM 19513</strain>
    </source>
</reference>
<evidence type="ECO:0000256" key="6">
    <source>
        <dbReference type="SAM" id="SignalP"/>
    </source>
</evidence>
<keyword evidence="3 6" id="KW-0732">Signal</keyword>
<feature type="signal peptide" evidence="6">
    <location>
        <begin position="1"/>
        <end position="18"/>
    </location>
</feature>
<keyword evidence="4" id="KW-0653">Protein transport</keyword>
<keyword evidence="2" id="KW-0813">Transport</keyword>
<evidence type="ECO:0000256" key="5">
    <source>
        <dbReference type="SAM" id="MobiDB-lite"/>
    </source>
</evidence>
<dbReference type="GO" id="GO:0015031">
    <property type="term" value="P:protein transport"/>
    <property type="evidence" value="ECO:0007669"/>
    <property type="project" value="UniProtKB-KW"/>
</dbReference>
<dbReference type="Gene3D" id="2.50.20.10">
    <property type="entry name" value="Lipoprotein localisation LolA/LolB/LppX"/>
    <property type="match status" value="1"/>
</dbReference>
<dbReference type="SUPFAM" id="SSF89392">
    <property type="entry name" value="Prokaryotic lipoproteins and lipoprotein localization factors"/>
    <property type="match status" value="1"/>
</dbReference>
<accession>A0A1H7HUA6</accession>
<feature type="compositionally biased region" description="Polar residues" evidence="5">
    <location>
        <begin position="177"/>
        <end position="187"/>
    </location>
</feature>
<dbReference type="Pfam" id="PF19574">
    <property type="entry name" value="LolA_3"/>
    <property type="match status" value="1"/>
</dbReference>
<protein>
    <submittedName>
        <fullName evidence="7">Outer membrane lipoprotein-sorting protein</fullName>
    </submittedName>
</protein>
<sequence>MMRAVCFALALLASHAWGFDLAALEQQLAHHQRIHGQFSQSRFIPGLAAPLQSHGRFVMDRQQGLLWQLAQPWQLNLRLTAQGLAQQQDGQWLSLNAQHASSHTSRLFLALLRGDRAELDKLFDSQLSGSSAQWQLTLQPKSLLLKQIFTRIEVRGGALLEQIDLHDTSGEHTRLTFSAQHTDQPLSPQEALDLAP</sequence>